<accession>A0A125YTE7</accession>
<organism evidence="1 2">
    <name type="scientific">Toxoplasma gondii (strain ATCC 50861 / VEG)</name>
    <dbReference type="NCBI Taxonomy" id="432359"/>
    <lineage>
        <taxon>Eukaryota</taxon>
        <taxon>Sar</taxon>
        <taxon>Alveolata</taxon>
        <taxon>Apicomplexa</taxon>
        <taxon>Conoidasida</taxon>
        <taxon>Coccidia</taxon>
        <taxon>Eucoccidiorida</taxon>
        <taxon>Eimeriorina</taxon>
        <taxon>Sarcocystidae</taxon>
        <taxon>Toxoplasma</taxon>
    </lineage>
</organism>
<keyword evidence="2" id="KW-1185">Reference proteome</keyword>
<comment type="caution">
    <text evidence="1">The sequence shown here is derived from an EMBL/GenBank/DDBJ whole genome shotgun (WGS) entry which is preliminary data.</text>
</comment>
<proteinExistence type="predicted"/>
<evidence type="ECO:0000313" key="1">
    <source>
        <dbReference type="EMBL" id="ESS34387.1"/>
    </source>
</evidence>
<protein>
    <submittedName>
        <fullName evidence="1">Uncharacterized protein</fullName>
    </submittedName>
</protein>
<reference evidence="1" key="1">
    <citation type="submission" date="2007-03" db="EMBL/GenBank/DDBJ databases">
        <authorList>
            <person name="Paulsen I."/>
        </authorList>
    </citation>
    <scope>NUCLEOTIDE SEQUENCE</scope>
    <source>
        <strain evidence="1">VEG</strain>
    </source>
</reference>
<dbReference type="Proteomes" id="UP000002226">
    <property type="component" value="Unassembled WGS sequence"/>
</dbReference>
<dbReference type="AlphaFoldDB" id="A0A125YTE7"/>
<sequence length="206" mass="23962">MPEVTWISFATQRHALSTCKRYTLSWFFPEDFPSLKWTFSFKRPSEFPFCRPSDSTFLQRYTKIYQRQTARSAVVERLPRHTLSQEKAFGLHAGSTRFSLEKCDAHGRCSTGKIVGVAMFVASFLPDQRNEKIDHMCRFLTLLIRLRYYLHPLACLGKHTLQQCGGRAHRGHRNENLRVRRRLCLAIRKLFGLTSSKTPDDFGELS</sequence>
<name>A0A125YTE7_TOXGV</name>
<dbReference type="EMBL" id="AAYL02000077">
    <property type="protein sequence ID" value="ESS34387.1"/>
    <property type="molecule type" value="Genomic_DNA"/>
</dbReference>
<dbReference type="OrthoDB" id="10630876at2759"/>
<gene>
    <name evidence="1" type="ORF">TGVEG_249725</name>
</gene>
<dbReference type="VEuPathDB" id="ToxoDB:TGVEG_249725"/>
<evidence type="ECO:0000313" key="2">
    <source>
        <dbReference type="Proteomes" id="UP000002226"/>
    </source>
</evidence>